<sequence length="170" mass="19275">MNSTGLSNAIDKLFAGADIDELTLELIQTSLGSLINSELDEKVISSVSKYLTKIPEINFGFFESSALITDTKENVSCVRIPTIVSELTDGGRLSVTNKIKLGNYIKNWYLESNTFSGKKYTKVLIDTKSMKNGRIQEEQISVLRYTREDLIYLLVLTWKFIRPLEFELAY</sequence>
<proteinExistence type="predicted"/>
<organism evidence="1">
    <name type="scientific">Borely moumouvirus</name>
    <dbReference type="NCBI Taxonomy" id="2712067"/>
    <lineage>
        <taxon>Viruses</taxon>
        <taxon>Varidnaviria</taxon>
        <taxon>Bamfordvirae</taxon>
        <taxon>Nucleocytoviricota</taxon>
        <taxon>Megaviricetes</taxon>
        <taxon>Imitervirales</taxon>
        <taxon>Mimiviridae</taxon>
        <taxon>Megamimivirinae</taxon>
        <taxon>Moumouvirus</taxon>
    </lineage>
</organism>
<evidence type="ECO:0000313" key="1">
    <source>
        <dbReference type="EMBL" id="QID06627.1"/>
    </source>
</evidence>
<accession>A0A6G6ADJ0</accession>
<protein>
    <submittedName>
        <fullName evidence="1">Uncharacterized protein</fullName>
    </submittedName>
</protein>
<dbReference type="EMBL" id="MN175499">
    <property type="protein sequence ID" value="QID06627.1"/>
    <property type="molecule type" value="Genomic_DNA"/>
</dbReference>
<reference evidence="1" key="1">
    <citation type="submission" date="2019-07" db="EMBL/GenBank/DDBJ databases">
        <title>The discovery of a new lineage B mimivirus raises questions about particles surface fibrils.</title>
        <authorList>
            <person name="Silva L.K.S."/>
            <person name="Rodrigues R.A.L."/>
            <person name="Andrade A.C.S.P."/>
            <person name="Hikida H."/>
            <person name="Andreani J."/>
            <person name="Levasseur A."/>
            <person name="La Scola B."/>
            <person name="Abrahao J.S."/>
        </authorList>
    </citation>
    <scope>NUCLEOTIDE SEQUENCE</scope>
    <source>
        <strain evidence="1">B60</strain>
    </source>
</reference>
<name>A0A6G6ADJ0_9VIRU</name>